<comment type="caution">
    <text evidence="10">The sequence shown here is derived from an EMBL/GenBank/DDBJ whole genome shotgun (WGS) entry which is preliminary data.</text>
</comment>
<dbReference type="EC" id="2.7.1.35" evidence="2"/>
<sequence length="1001" mass="110836">MSDGEEAKGTAAAHPDFQSIIALIEDRLSRIEGLLQDLAANSNVATLPTRIRADVNSSCTVQEASLPPVAQPPSEPDMTTANKTFEGESSFRAHFVHASKLFERAMSVDNLVGRSPEMQEAISNLRSLVEKQNTLSVHHDLRFPGQKAAPALDFSSVKMPPMASVVSLLRLCKETMSSNFLELPFLDYMKFDDMCKKVYFATEDYSMALFTLVNGGLYYLFSEVCMLRGQNSAEFKECAAICRSNFEYTIGKFDVLTAPTLENIQALCLGAFYSIDISRPSLCWALASNAARLCQILGYHRSVATPGDTRSEIELKKKMFWFVYVLDKSLSLRLGRSSTLQDYDITLERPGESSDVGLRAWDTVYNFWIDLARFNGRVYEQLYSARALSDSEADRVQRAKDIIRDMQCWYQGILDTDHKAVYSPYYFEATTSACAIVYYSVLTLVYRTIPPDPANHSAIFSNDCIETARATLRAHYQNSSRYKESNNYIWNGYISWTLMHCPFTPFLVVFCQAIAVADLSDLKLLGEFVSSLQPVSEVSEATEKLYRLCQVFHRVAELYIDAKIKHNSNVHIHQDASVSGANTMYPVNDFDPYLSALGFTSAGGMSSFPHGGISAGEMPSSEYDGMAASGSLGDWFAGNLNIMALLEADLSNINTINIYVGNTMATFAMQSLGCEVAALNTVHFSNHTGYKQVKGTKATAQEIRDLYQGLQQSYLTDFDVLLSGYAPSAAAVEAVGEIGLDLQHKAEKKPGSFFWILDPVMGDQGRIYVNEDVVPAYKKIIHHADLILPNQFEAELLSGIKITSLHTLAEAITAIHKTYSVPHIIVTSVQLMTLDHSASTTAPPSTLTIIGSTTKSDGTPRLFRVDVPALDCFFSGTGDMFAALTVARLREAVFSADPALRHTKSWVSPDSVPATELPLAKATVKVLASMHSVLENTMKARDEELQRSSAGADEEPIADSEEARQKREHLRRTKAAEVRLVRNVKFLRDPVAKFEVQAWSE</sequence>
<dbReference type="InterPro" id="IPR029056">
    <property type="entry name" value="Ribokinase-like"/>
</dbReference>
<dbReference type="GO" id="GO:0005829">
    <property type="term" value="C:cytosol"/>
    <property type="evidence" value="ECO:0007669"/>
    <property type="project" value="TreeGrafter"/>
</dbReference>
<evidence type="ECO:0000256" key="4">
    <source>
        <dbReference type="ARBA" id="ARBA00022741"/>
    </source>
</evidence>
<dbReference type="GO" id="GO:0003677">
    <property type="term" value="F:DNA binding"/>
    <property type="evidence" value="ECO:0007669"/>
    <property type="project" value="InterPro"/>
</dbReference>
<dbReference type="GO" id="GO:0009443">
    <property type="term" value="P:pyridoxal 5'-phosphate salvage"/>
    <property type="evidence" value="ECO:0007669"/>
    <property type="project" value="InterPro"/>
</dbReference>
<dbReference type="GO" id="GO:0008270">
    <property type="term" value="F:zinc ion binding"/>
    <property type="evidence" value="ECO:0007669"/>
    <property type="project" value="InterPro"/>
</dbReference>
<dbReference type="InterPro" id="IPR013749">
    <property type="entry name" value="PM/HMP-P_kinase-1"/>
</dbReference>
<dbReference type="PANTHER" id="PTHR10534">
    <property type="entry name" value="PYRIDOXAL KINASE"/>
    <property type="match status" value="1"/>
</dbReference>
<dbReference type="NCBIfam" id="TIGR00687">
    <property type="entry name" value="pyridox_kin"/>
    <property type="match status" value="1"/>
</dbReference>
<evidence type="ECO:0000256" key="8">
    <source>
        <dbReference type="SAM" id="MobiDB-lite"/>
    </source>
</evidence>
<keyword evidence="7" id="KW-0539">Nucleus</keyword>
<proteinExistence type="inferred from homology"/>
<keyword evidence="11" id="KW-1185">Reference proteome</keyword>
<evidence type="ECO:0000256" key="6">
    <source>
        <dbReference type="ARBA" id="ARBA00022840"/>
    </source>
</evidence>
<dbReference type="Pfam" id="PF04082">
    <property type="entry name" value="Fungal_trans"/>
    <property type="match status" value="1"/>
</dbReference>
<dbReference type="AlphaFoldDB" id="V5FVE3"/>
<dbReference type="SMART" id="SM00906">
    <property type="entry name" value="Fungal_trans"/>
    <property type="match status" value="1"/>
</dbReference>
<dbReference type="CDD" id="cd12148">
    <property type="entry name" value="fungal_TF_MHR"/>
    <property type="match status" value="1"/>
</dbReference>
<dbReference type="Proteomes" id="UP000018001">
    <property type="component" value="Unassembled WGS sequence"/>
</dbReference>
<dbReference type="GO" id="GO:0006351">
    <property type="term" value="P:DNA-templated transcription"/>
    <property type="evidence" value="ECO:0007669"/>
    <property type="project" value="InterPro"/>
</dbReference>
<evidence type="ECO:0000259" key="9">
    <source>
        <dbReference type="SMART" id="SM00906"/>
    </source>
</evidence>
<dbReference type="eggNOG" id="KOG2599">
    <property type="taxonomic scope" value="Eukaryota"/>
</dbReference>
<evidence type="ECO:0000256" key="7">
    <source>
        <dbReference type="ARBA" id="ARBA00023242"/>
    </source>
</evidence>
<evidence type="ECO:0000256" key="2">
    <source>
        <dbReference type="ARBA" id="ARBA00012104"/>
    </source>
</evidence>
<dbReference type="Gene3D" id="3.40.1190.20">
    <property type="match status" value="1"/>
</dbReference>
<dbReference type="InParanoid" id="V5FVE3"/>
<dbReference type="GO" id="GO:0005524">
    <property type="term" value="F:ATP binding"/>
    <property type="evidence" value="ECO:0007669"/>
    <property type="project" value="UniProtKB-KW"/>
</dbReference>
<dbReference type="OrthoDB" id="2104723at2759"/>
<dbReference type="GO" id="GO:0008478">
    <property type="term" value="F:pyridoxal kinase activity"/>
    <property type="evidence" value="ECO:0007669"/>
    <property type="project" value="UniProtKB-EC"/>
</dbReference>
<dbReference type="CDD" id="cd01173">
    <property type="entry name" value="pyridoxal_pyridoxamine_kinase"/>
    <property type="match status" value="1"/>
</dbReference>
<reference evidence="11" key="1">
    <citation type="journal article" date="2014" name="Genome Announc.">
        <title>Draft genome sequence of the formaldehyde-resistant fungus Byssochlamys spectabilis No. 5 (anamorph Paecilomyces variotii No. 5) (NBRC109023).</title>
        <authorList>
            <person name="Oka T."/>
            <person name="Ekino K."/>
            <person name="Fukuda K."/>
            <person name="Nomura Y."/>
        </authorList>
    </citation>
    <scope>NUCLEOTIDE SEQUENCE [LARGE SCALE GENOMIC DNA]</scope>
    <source>
        <strain evidence="11">No. 5 / NBRC 109023</strain>
    </source>
</reference>
<evidence type="ECO:0000313" key="10">
    <source>
        <dbReference type="EMBL" id="GAD92567.1"/>
    </source>
</evidence>
<organism evidence="10 11">
    <name type="scientific">Byssochlamys spectabilis (strain No. 5 / NBRC 109023)</name>
    <name type="common">Paecilomyces variotii</name>
    <dbReference type="NCBI Taxonomy" id="1356009"/>
    <lineage>
        <taxon>Eukaryota</taxon>
        <taxon>Fungi</taxon>
        <taxon>Dikarya</taxon>
        <taxon>Ascomycota</taxon>
        <taxon>Pezizomycotina</taxon>
        <taxon>Eurotiomycetes</taxon>
        <taxon>Eurotiomycetidae</taxon>
        <taxon>Eurotiales</taxon>
        <taxon>Thermoascaceae</taxon>
        <taxon>Paecilomyces</taxon>
    </lineage>
</organism>
<dbReference type="Pfam" id="PF08543">
    <property type="entry name" value="Phos_pyr_kin"/>
    <property type="match status" value="1"/>
</dbReference>
<evidence type="ECO:0000313" key="11">
    <source>
        <dbReference type="Proteomes" id="UP000018001"/>
    </source>
</evidence>
<evidence type="ECO:0000256" key="1">
    <source>
        <dbReference type="ARBA" id="ARBA00008805"/>
    </source>
</evidence>
<comment type="similarity">
    <text evidence="1">Belongs to the pyridoxine kinase family.</text>
</comment>
<feature type="domain" description="Xylanolytic transcriptional activator regulatory" evidence="9">
    <location>
        <begin position="283"/>
        <end position="356"/>
    </location>
</feature>
<gene>
    <name evidence="10" type="ORF">PVAR5_1160</name>
</gene>
<name>V5FVE3_BYSSN</name>
<dbReference type="SUPFAM" id="SSF53613">
    <property type="entry name" value="Ribokinase-like"/>
    <property type="match status" value="1"/>
</dbReference>
<keyword evidence="6" id="KW-0067">ATP-binding</keyword>
<dbReference type="EMBL" id="BAUL01000029">
    <property type="protein sequence ID" value="GAD92567.1"/>
    <property type="molecule type" value="Genomic_DNA"/>
</dbReference>
<dbReference type="PANTHER" id="PTHR10534:SF2">
    <property type="entry name" value="PYRIDOXAL KINASE"/>
    <property type="match status" value="1"/>
</dbReference>
<keyword evidence="3" id="KW-0808">Transferase</keyword>
<protein>
    <recommendedName>
        <fullName evidence="2">pyridoxal kinase</fullName>
        <ecNumber evidence="2">2.7.1.35</ecNumber>
    </recommendedName>
</protein>
<evidence type="ECO:0000256" key="3">
    <source>
        <dbReference type="ARBA" id="ARBA00022679"/>
    </source>
</evidence>
<evidence type="ECO:0000256" key="5">
    <source>
        <dbReference type="ARBA" id="ARBA00022777"/>
    </source>
</evidence>
<keyword evidence="4" id="KW-0547">Nucleotide-binding</keyword>
<accession>V5FVE3</accession>
<feature type="region of interest" description="Disordered" evidence="8">
    <location>
        <begin position="942"/>
        <end position="972"/>
    </location>
</feature>
<dbReference type="InterPro" id="IPR004625">
    <property type="entry name" value="PyrdxlKinase"/>
</dbReference>
<dbReference type="InterPro" id="IPR007219">
    <property type="entry name" value="XnlR_reg_dom"/>
</dbReference>
<keyword evidence="5" id="KW-0418">Kinase</keyword>
<dbReference type="HOGENOM" id="CLU_299558_0_0_1"/>